<feature type="compositionally biased region" description="Polar residues" evidence="5">
    <location>
        <begin position="144"/>
        <end position="160"/>
    </location>
</feature>
<comment type="caution">
    <text evidence="7">The sequence shown here is derived from an EMBL/GenBank/DDBJ whole genome shotgun (WGS) entry which is preliminary data.</text>
</comment>
<feature type="compositionally biased region" description="Polar residues" evidence="5">
    <location>
        <begin position="190"/>
        <end position="214"/>
    </location>
</feature>
<evidence type="ECO:0000256" key="4">
    <source>
        <dbReference type="PROSITE-ProRule" id="PRU00236"/>
    </source>
</evidence>
<dbReference type="AlphaFoldDB" id="A0AAX6MN15"/>
<gene>
    <name evidence="7" type="ORF">Daesc_003759</name>
</gene>
<dbReference type="Pfam" id="PF02146">
    <property type="entry name" value="SIR2"/>
    <property type="match status" value="3"/>
</dbReference>
<dbReference type="InterPro" id="IPR026590">
    <property type="entry name" value="Ssirtuin_cat_dom"/>
</dbReference>
<dbReference type="EMBL" id="JBANMG010000004">
    <property type="protein sequence ID" value="KAK6953797.1"/>
    <property type="molecule type" value="Genomic_DNA"/>
</dbReference>
<organism evidence="7 8">
    <name type="scientific">Daldinia eschscholtzii</name>
    <dbReference type="NCBI Taxonomy" id="292717"/>
    <lineage>
        <taxon>Eukaryota</taxon>
        <taxon>Fungi</taxon>
        <taxon>Dikarya</taxon>
        <taxon>Ascomycota</taxon>
        <taxon>Pezizomycotina</taxon>
        <taxon>Sordariomycetes</taxon>
        <taxon>Xylariomycetidae</taxon>
        <taxon>Xylariales</taxon>
        <taxon>Hypoxylaceae</taxon>
        <taxon>Daldinia</taxon>
    </lineage>
</organism>
<keyword evidence="8" id="KW-1185">Reference proteome</keyword>
<feature type="compositionally biased region" description="Polar residues" evidence="5">
    <location>
        <begin position="270"/>
        <end position="284"/>
    </location>
</feature>
<sequence>MTILQVTPTSSELLQHVADSLGKAKRVVLITGAGISTNSGIPDFRSENGLYSLIQAQFERAEAGNGKYSEEQAVGFAISGRPTKRRRISRVAERITELRGPAGAAGVSDGRKGQIQANTLDKTTGENVETPNRSPRDDAVKQEAGTSESSVQRLTRSQTGLRPPLPRYTSQYSVQSSASQESLFSGARLSGTSSQTEDSLLSVGQASRSVPTRDTTPRAILGKAFSSSPLSSPPPILFDPYENVNSSTDGSSRESVENSEDSDTEDTHNSLDLLSSQTSNSSLRNMKGRDLFDCNIWADPLKTSVFYRFATTLRQKVKEVEPTRTHRFIAQLRDVGKLARVYTQNIDEIEKKIGLSTDLKNGAGNRRRKSAKQQLADWERDSKENLEAPKDEDDPSTDIGQASQGSETSGRSTARSILAQDRGVECVFLHGSLHALRCFVCGKLCDWDEDGRESCTMSGEQPECPHCAGATAARQEKGKRALGIGKLRPDIVLYGEEHPQSDLISPIVQHDLSVGPDLLLILGTSLKVHGLKVMVKEFAKAVHTKGGKVIFINLTRPSDSVWGDIIDYWIEWDCDAWVDDLKDRKPHLWLSPDEILQSEKQRRDALAEKKRETTLRKRESLGEKRRHTIESAKPRPPPKNPSSMRNDYQCGAYVVWEIFQTLAKIGNRPFDNLGYAPPCRPPSAVPTPIPNPASMAQTTIPAAKTKRTRKSAPAALVPSTDLGPRLEIKSEPPAKAKFLANCNSRKQYAKAAQELARSGKSPTPVRLAELNRSATSHVNSAMPPYNPPSSITAAVKLHPRRRKRKMIEGVPVGVTISRVKKPSRPPPFPGRSLDGETRIGNGFVTSSTCRSLPPKGPVLPPFHPGWERSPPARIKPLEPNLNVSPGSPLSDRPPIARPQIFAIRQATHPMLFSDPLVKLRYETTNYRRPAKESSVGASDKPPSPSDQLRWELAQQEAIEGAQVLEGLKYSR</sequence>
<dbReference type="GO" id="GO:0070403">
    <property type="term" value="F:NAD+ binding"/>
    <property type="evidence" value="ECO:0007669"/>
    <property type="project" value="InterPro"/>
</dbReference>
<dbReference type="GO" id="GO:0005634">
    <property type="term" value="C:nucleus"/>
    <property type="evidence" value="ECO:0007669"/>
    <property type="project" value="TreeGrafter"/>
</dbReference>
<feature type="region of interest" description="Disordered" evidence="5">
    <location>
        <begin position="101"/>
        <end position="285"/>
    </location>
</feature>
<dbReference type="InterPro" id="IPR029035">
    <property type="entry name" value="DHS-like_NAD/FAD-binding_dom"/>
</dbReference>
<dbReference type="Gene3D" id="3.40.50.1220">
    <property type="entry name" value="TPP-binding domain"/>
    <property type="match status" value="2"/>
</dbReference>
<evidence type="ECO:0000259" key="6">
    <source>
        <dbReference type="PROSITE" id="PS50305"/>
    </source>
</evidence>
<feature type="domain" description="Deacetylase sirtuin-type" evidence="6">
    <location>
        <begin position="7"/>
        <end position="624"/>
    </location>
</feature>
<evidence type="ECO:0000313" key="7">
    <source>
        <dbReference type="EMBL" id="KAK6953797.1"/>
    </source>
</evidence>
<keyword evidence="2" id="KW-0808">Transferase</keyword>
<proteinExistence type="inferred from homology"/>
<feature type="compositionally biased region" description="Polar residues" evidence="5">
    <location>
        <begin position="168"/>
        <end position="183"/>
    </location>
</feature>
<feature type="compositionally biased region" description="Basic and acidic residues" evidence="5">
    <location>
        <begin position="377"/>
        <end position="389"/>
    </location>
</feature>
<dbReference type="PANTHER" id="PTHR11085:SF8">
    <property type="entry name" value="NAD-DEPENDENT HISTONE DEACETYLASE HST3"/>
    <property type="match status" value="1"/>
</dbReference>
<feature type="region of interest" description="Disordered" evidence="5">
    <location>
        <begin position="600"/>
        <end position="645"/>
    </location>
</feature>
<feature type="compositionally biased region" description="Basic and acidic residues" evidence="5">
    <location>
        <begin position="600"/>
        <end position="633"/>
    </location>
</feature>
<keyword evidence="3" id="KW-0520">NAD</keyword>
<evidence type="ECO:0000256" key="3">
    <source>
        <dbReference type="ARBA" id="ARBA00023027"/>
    </source>
</evidence>
<dbReference type="GO" id="GO:0017136">
    <property type="term" value="F:histone deacetylase activity, NAD-dependent"/>
    <property type="evidence" value="ECO:0007669"/>
    <property type="project" value="TreeGrafter"/>
</dbReference>
<feature type="compositionally biased region" description="Polar residues" evidence="5">
    <location>
        <begin position="398"/>
        <end position="414"/>
    </location>
</feature>
<dbReference type="PANTHER" id="PTHR11085">
    <property type="entry name" value="NAD-DEPENDENT PROTEIN DEACYLASE SIRTUIN-5, MITOCHONDRIAL-RELATED"/>
    <property type="match status" value="1"/>
</dbReference>
<evidence type="ECO:0000313" key="8">
    <source>
        <dbReference type="Proteomes" id="UP001369815"/>
    </source>
</evidence>
<protein>
    <recommendedName>
        <fullName evidence="6">Deacetylase sirtuin-type domain-containing protein</fullName>
    </recommendedName>
</protein>
<dbReference type="InterPro" id="IPR003000">
    <property type="entry name" value="Sirtuin"/>
</dbReference>
<evidence type="ECO:0000256" key="1">
    <source>
        <dbReference type="ARBA" id="ARBA00006924"/>
    </source>
</evidence>
<feature type="region of interest" description="Disordered" evidence="5">
    <location>
        <begin position="358"/>
        <end position="414"/>
    </location>
</feature>
<feature type="compositionally biased region" description="Polar residues" evidence="5">
    <location>
        <begin position="115"/>
        <end position="133"/>
    </location>
</feature>
<dbReference type="SUPFAM" id="SSF52467">
    <property type="entry name" value="DHS-like NAD/FAD-binding domain"/>
    <property type="match status" value="1"/>
</dbReference>
<evidence type="ECO:0000256" key="2">
    <source>
        <dbReference type="ARBA" id="ARBA00022679"/>
    </source>
</evidence>
<dbReference type="Proteomes" id="UP001369815">
    <property type="component" value="Unassembled WGS sequence"/>
</dbReference>
<evidence type="ECO:0000256" key="5">
    <source>
        <dbReference type="SAM" id="MobiDB-lite"/>
    </source>
</evidence>
<comment type="caution">
    <text evidence="4">Lacks conserved residue(s) required for the propagation of feature annotation.</text>
</comment>
<feature type="region of interest" description="Disordered" evidence="5">
    <location>
        <begin position="701"/>
        <end position="727"/>
    </location>
</feature>
<accession>A0AAX6MN15</accession>
<reference evidence="7 8" key="1">
    <citation type="journal article" date="2024" name="Front Chem Biol">
        <title>Unveiling the potential of Daldinia eschscholtzii MFLUCC 19-0629 through bioactivity and bioinformatics studies for enhanced sustainable agriculture production.</title>
        <authorList>
            <person name="Brooks S."/>
            <person name="Weaver J.A."/>
            <person name="Klomchit A."/>
            <person name="Alharthi S.A."/>
            <person name="Onlamun T."/>
            <person name="Nurani R."/>
            <person name="Vong T.K."/>
            <person name="Alberti F."/>
            <person name="Greco C."/>
        </authorList>
    </citation>
    <scope>NUCLEOTIDE SEQUENCE [LARGE SCALE GENOMIC DNA]</scope>
    <source>
        <strain evidence="7">MFLUCC 19-0629</strain>
    </source>
</reference>
<dbReference type="PROSITE" id="PS50305">
    <property type="entry name" value="SIRTUIN"/>
    <property type="match status" value="1"/>
</dbReference>
<feature type="region of interest" description="Disordered" evidence="5">
    <location>
        <begin position="928"/>
        <end position="947"/>
    </location>
</feature>
<comment type="similarity">
    <text evidence="1">Belongs to the sirtuin family. Class I subfamily.</text>
</comment>
<dbReference type="InterPro" id="IPR050134">
    <property type="entry name" value="NAD-dep_sirtuin_deacylases"/>
</dbReference>
<feature type="region of interest" description="Disordered" evidence="5">
    <location>
        <begin position="817"/>
        <end position="839"/>
    </location>
</feature>
<name>A0AAX6MN15_9PEZI</name>